<dbReference type="RefSeq" id="WP_344101908.1">
    <property type="nucleotide sequence ID" value="NZ_BAAAPC010000010.1"/>
</dbReference>
<keyword evidence="2" id="KW-0288">FMN</keyword>
<evidence type="ECO:0000256" key="2">
    <source>
        <dbReference type="ARBA" id="ARBA00022643"/>
    </source>
</evidence>
<proteinExistence type="predicted"/>
<dbReference type="Proteomes" id="UP001501585">
    <property type="component" value="Unassembled WGS sequence"/>
</dbReference>
<dbReference type="PANTHER" id="PTHR32332:SF38">
    <property type="entry name" value="MONOOXYGENASE RV1533-RELATED"/>
    <property type="match status" value="1"/>
</dbReference>
<name>A0ABN2T591_9ACTN</name>
<protein>
    <submittedName>
        <fullName evidence="4">Nitronate monooxygenase family protein</fullName>
    </submittedName>
</protein>
<dbReference type="CDD" id="cd04730">
    <property type="entry name" value="NPD_like"/>
    <property type="match status" value="1"/>
</dbReference>
<evidence type="ECO:0000313" key="4">
    <source>
        <dbReference type="EMBL" id="GAA1998796.1"/>
    </source>
</evidence>
<sequence>MRTRATEMFGIDLPIFAFSHCRDVVAAVSRAGGMGVLGALYFTPEELERELTWIDAHAGGRPYGVDVVMPAAYAGDDLAPADGQGLRDRLAEFIPDRHRRFVNELLAQHGVPEITHEDTAHFLLGWTDATARPQVEVALRHPIGLLANALGAPPADVVEQAHGRGVPVAGIAGSVRHARKQREVGVDIIVAQGTEAGGHTGDVATMVLVPEIVDEVAPAPVLAAGGIGRGRQMAAGMALGAEGVWTGSVWLATEEADTPPGALEQILGATSRDTVRSRSMTGKPARMLRNDWTDAWEGADSPGTLPMPLQFMLIADALRRVSRVRHPSLTPSPVGQIVGTLNRVKSTSQVVYEFMEEFGDTLERLNTVVADERVGDH</sequence>
<dbReference type="EMBL" id="BAAAPC010000010">
    <property type="protein sequence ID" value="GAA1998796.1"/>
    <property type="molecule type" value="Genomic_DNA"/>
</dbReference>
<dbReference type="InterPro" id="IPR013785">
    <property type="entry name" value="Aldolase_TIM"/>
</dbReference>
<keyword evidence="5" id="KW-1185">Reference proteome</keyword>
<evidence type="ECO:0000256" key="3">
    <source>
        <dbReference type="ARBA" id="ARBA00023002"/>
    </source>
</evidence>
<dbReference type="GO" id="GO:0004497">
    <property type="term" value="F:monooxygenase activity"/>
    <property type="evidence" value="ECO:0007669"/>
    <property type="project" value="UniProtKB-KW"/>
</dbReference>
<keyword evidence="4" id="KW-0503">Monooxygenase</keyword>
<dbReference type="SUPFAM" id="SSF51412">
    <property type="entry name" value="Inosine monophosphate dehydrogenase (IMPDH)"/>
    <property type="match status" value="1"/>
</dbReference>
<accession>A0ABN2T591</accession>
<keyword evidence="3" id="KW-0560">Oxidoreductase</keyword>
<evidence type="ECO:0000256" key="1">
    <source>
        <dbReference type="ARBA" id="ARBA00022630"/>
    </source>
</evidence>
<dbReference type="Gene3D" id="3.20.20.70">
    <property type="entry name" value="Aldolase class I"/>
    <property type="match status" value="1"/>
</dbReference>
<dbReference type="Pfam" id="PF03060">
    <property type="entry name" value="NMO"/>
    <property type="match status" value="1"/>
</dbReference>
<reference evidence="4 5" key="1">
    <citation type="journal article" date="2019" name="Int. J. Syst. Evol. Microbiol.">
        <title>The Global Catalogue of Microorganisms (GCM) 10K type strain sequencing project: providing services to taxonomists for standard genome sequencing and annotation.</title>
        <authorList>
            <consortium name="The Broad Institute Genomics Platform"/>
            <consortium name="The Broad Institute Genome Sequencing Center for Infectious Disease"/>
            <person name="Wu L."/>
            <person name="Ma J."/>
        </authorList>
    </citation>
    <scope>NUCLEOTIDE SEQUENCE [LARGE SCALE GENOMIC DNA]</scope>
    <source>
        <strain evidence="4 5">JCM 15313</strain>
    </source>
</reference>
<dbReference type="InterPro" id="IPR004136">
    <property type="entry name" value="NMO"/>
</dbReference>
<gene>
    <name evidence="4" type="ORF">GCM10009799_27280</name>
</gene>
<comment type="caution">
    <text evidence="4">The sequence shown here is derived from an EMBL/GenBank/DDBJ whole genome shotgun (WGS) entry which is preliminary data.</text>
</comment>
<keyword evidence="1" id="KW-0285">Flavoprotein</keyword>
<dbReference type="PANTHER" id="PTHR32332">
    <property type="entry name" value="2-NITROPROPANE DIOXYGENASE"/>
    <property type="match status" value="1"/>
</dbReference>
<organism evidence="4 5">
    <name type="scientific">Nocardiopsis rhodophaea</name>
    <dbReference type="NCBI Taxonomy" id="280238"/>
    <lineage>
        <taxon>Bacteria</taxon>
        <taxon>Bacillati</taxon>
        <taxon>Actinomycetota</taxon>
        <taxon>Actinomycetes</taxon>
        <taxon>Streptosporangiales</taxon>
        <taxon>Nocardiopsidaceae</taxon>
        <taxon>Nocardiopsis</taxon>
    </lineage>
</organism>
<evidence type="ECO:0000313" key="5">
    <source>
        <dbReference type="Proteomes" id="UP001501585"/>
    </source>
</evidence>